<dbReference type="CDD" id="cd00051">
    <property type="entry name" value="EFh"/>
    <property type="match status" value="1"/>
</dbReference>
<reference evidence="3 4" key="1">
    <citation type="submission" date="2018-06" db="EMBL/GenBank/DDBJ databases">
        <title>Genomic Encyclopedia of Archaeal and Bacterial Type Strains, Phase II (KMG-II): from individual species to whole genera.</title>
        <authorList>
            <person name="Goeker M."/>
        </authorList>
    </citation>
    <scope>NUCLEOTIDE SEQUENCE [LARGE SCALE GENOMIC DNA]</scope>
    <source>
        <strain evidence="3 4">CFPB 3232</strain>
    </source>
</reference>
<organism evidence="3 4">
    <name type="scientific">Paracidovorax anthurii</name>
    <dbReference type="NCBI Taxonomy" id="78229"/>
    <lineage>
        <taxon>Bacteria</taxon>
        <taxon>Pseudomonadati</taxon>
        <taxon>Pseudomonadota</taxon>
        <taxon>Betaproteobacteria</taxon>
        <taxon>Burkholderiales</taxon>
        <taxon>Comamonadaceae</taxon>
        <taxon>Paracidovorax</taxon>
    </lineage>
</organism>
<accession>A0A328Z8P7</accession>
<gene>
    <name evidence="3" type="ORF">AX018_101820</name>
</gene>
<dbReference type="SUPFAM" id="SSF47473">
    <property type="entry name" value="EF-hand"/>
    <property type="match status" value="1"/>
</dbReference>
<evidence type="ECO:0000313" key="4">
    <source>
        <dbReference type="Proteomes" id="UP000248856"/>
    </source>
</evidence>
<dbReference type="EMBL" id="QLTA01000018">
    <property type="protein sequence ID" value="RAR82239.1"/>
    <property type="molecule type" value="Genomic_DNA"/>
</dbReference>
<dbReference type="InterPro" id="IPR002048">
    <property type="entry name" value="EF_hand_dom"/>
</dbReference>
<evidence type="ECO:0000259" key="2">
    <source>
        <dbReference type="PROSITE" id="PS50222"/>
    </source>
</evidence>
<keyword evidence="4" id="KW-1185">Reference proteome</keyword>
<dbReference type="AlphaFoldDB" id="A0A328Z8P7"/>
<feature type="region of interest" description="Disordered" evidence="1">
    <location>
        <begin position="156"/>
        <end position="176"/>
    </location>
</feature>
<name>A0A328Z8P7_9BURK</name>
<dbReference type="PROSITE" id="PS00018">
    <property type="entry name" value="EF_HAND_1"/>
    <property type="match status" value="1"/>
</dbReference>
<dbReference type="Pfam" id="PF00036">
    <property type="entry name" value="EF-hand_1"/>
    <property type="match status" value="1"/>
</dbReference>
<feature type="domain" description="EF-hand" evidence="2">
    <location>
        <begin position="117"/>
        <end position="152"/>
    </location>
</feature>
<dbReference type="Gene3D" id="1.10.238.10">
    <property type="entry name" value="EF-hand"/>
    <property type="match status" value="1"/>
</dbReference>
<dbReference type="Proteomes" id="UP000248856">
    <property type="component" value="Unassembled WGS sequence"/>
</dbReference>
<comment type="caution">
    <text evidence="3">The sequence shown here is derived from an EMBL/GenBank/DDBJ whole genome shotgun (WGS) entry which is preliminary data.</text>
</comment>
<dbReference type="InterPro" id="IPR011992">
    <property type="entry name" value="EF-hand-dom_pair"/>
</dbReference>
<dbReference type="PROSITE" id="PS50222">
    <property type="entry name" value="EF_HAND_2"/>
    <property type="match status" value="1"/>
</dbReference>
<evidence type="ECO:0000256" key="1">
    <source>
        <dbReference type="SAM" id="MobiDB-lite"/>
    </source>
</evidence>
<dbReference type="GO" id="GO:0005509">
    <property type="term" value="F:calcium ion binding"/>
    <property type="evidence" value="ECO:0007669"/>
    <property type="project" value="InterPro"/>
</dbReference>
<sequence>MYDTMPRMHQTLFHRAPQPSACRAPLPQAFKTAPQALPAGLWHHRALAALLAAGALGWLLTALPANAQPAGAAARAAASAPAEGASAPLSKGEIKAMREFKMLDANGDNRLSRSEVALFPRLANAFDDADTNHDGYVSYEEVRAFAAKYRAERDKAKAAAASASSPAGKPPTSEKP</sequence>
<protein>
    <submittedName>
        <fullName evidence="3">EF hand domain-containing protein</fullName>
    </submittedName>
</protein>
<feature type="compositionally biased region" description="Low complexity" evidence="1">
    <location>
        <begin position="158"/>
        <end position="176"/>
    </location>
</feature>
<proteinExistence type="predicted"/>
<dbReference type="InterPro" id="IPR018247">
    <property type="entry name" value="EF_Hand_1_Ca_BS"/>
</dbReference>
<dbReference type="Pfam" id="PF13202">
    <property type="entry name" value="EF-hand_5"/>
    <property type="match status" value="1"/>
</dbReference>
<dbReference type="SMART" id="SM00054">
    <property type="entry name" value="EFh"/>
    <property type="match status" value="1"/>
</dbReference>
<evidence type="ECO:0000313" key="3">
    <source>
        <dbReference type="EMBL" id="RAR82239.1"/>
    </source>
</evidence>